<reference evidence="4 5" key="1">
    <citation type="submission" date="2024-04" db="EMBL/GenBank/DDBJ databases">
        <title>Genomic Markers of Mycobacteria.</title>
        <authorList>
            <person name="Soliman M.S."/>
            <person name="Elkholy A."/>
            <person name="Soliman N.S."/>
            <person name="Abbas A."/>
            <person name="Khayrat S."/>
            <person name="Shawky S."/>
        </authorList>
    </citation>
    <scope>NUCLEOTIDE SEQUENCE [LARGE SCALE GENOMIC DNA]</scope>
    <source>
        <strain evidence="4 5">Egy-CU-AM5</strain>
    </source>
</reference>
<name>A0ABV3VFT1_9MYCO</name>
<feature type="domain" description="Tryptophan synthase beta chain-like PALP" evidence="3">
    <location>
        <begin position="42"/>
        <end position="356"/>
    </location>
</feature>
<dbReference type="EC" id="4.3.1.15" evidence="4"/>
<sequence length="400" mass="42593">MEDLVVEITPITRSASVIRELALTASPGEYWPDCRRWHKTMPGYTPTELVHVPTLAESLGVKNVWVKNEQERFGLPSFKIIGASWAVNMTLSALCGQRPAGSFAHLRRQVSGREFTLTCATDGNHGRAVARIARDLGLSAVVYVPSTISGPRIEAIRSEGAEVVVAYASYDETVQFVADQVRRNPHYVLISDTSWPGYEDVPAAVIAGYATIMAEIQEQLDGCGVQHDESLAVFAPAGVGALAAAVARHFRSRPRTLLATVEPQGADCIARSLREGKRVEVPGPHHSIMAGLNCGVPSLLAWRDLYGSTDAAITVGDDDARTAMRELADVGVESGESGAASLAGATAYFRHQQAGTEAGEAYDHVLILNTEGAADPDAYAATIVGEDDSFPNGGETVHAG</sequence>
<proteinExistence type="predicted"/>
<comment type="cofactor">
    <cofactor evidence="1">
        <name>pyridoxal 5'-phosphate</name>
        <dbReference type="ChEBI" id="CHEBI:597326"/>
    </cofactor>
</comment>
<dbReference type="InterPro" id="IPR036052">
    <property type="entry name" value="TrpB-like_PALP_sf"/>
</dbReference>
<keyword evidence="5" id="KW-1185">Reference proteome</keyword>
<keyword evidence="4" id="KW-0456">Lyase</keyword>
<dbReference type="NCBIfam" id="NF006058">
    <property type="entry name" value="PRK08206.1"/>
    <property type="match status" value="1"/>
</dbReference>
<gene>
    <name evidence="4" type="ORF">ABFW12_12020</name>
</gene>
<organism evidence="4 5">
    <name type="scientific">Mycolicibacterium porcinum</name>
    <dbReference type="NCBI Taxonomy" id="39693"/>
    <lineage>
        <taxon>Bacteria</taxon>
        <taxon>Bacillati</taxon>
        <taxon>Actinomycetota</taxon>
        <taxon>Actinomycetes</taxon>
        <taxon>Mycobacteriales</taxon>
        <taxon>Mycobacteriaceae</taxon>
        <taxon>Mycolicibacterium</taxon>
    </lineage>
</organism>
<dbReference type="InterPro" id="IPR001926">
    <property type="entry name" value="TrpB-like_PALP"/>
</dbReference>
<dbReference type="GO" id="GO:0008838">
    <property type="term" value="F:diaminopropionate ammonia-lyase activity"/>
    <property type="evidence" value="ECO:0007669"/>
    <property type="project" value="UniProtKB-EC"/>
</dbReference>
<dbReference type="PANTHER" id="PTHR42937:SF1">
    <property type="entry name" value="DIAMINOPROPIONATE AMMONIA-LYASE"/>
    <property type="match status" value="1"/>
</dbReference>
<evidence type="ECO:0000313" key="4">
    <source>
        <dbReference type="EMBL" id="MEX3738957.1"/>
    </source>
</evidence>
<dbReference type="Gene3D" id="3.40.50.1100">
    <property type="match status" value="3"/>
</dbReference>
<evidence type="ECO:0000313" key="5">
    <source>
        <dbReference type="Proteomes" id="UP001558474"/>
    </source>
</evidence>
<dbReference type="RefSeq" id="WP_368573044.1">
    <property type="nucleotide sequence ID" value="NZ_JBDLOU010000020.1"/>
</dbReference>
<dbReference type="Proteomes" id="UP001558474">
    <property type="component" value="Unassembled WGS sequence"/>
</dbReference>
<evidence type="ECO:0000259" key="3">
    <source>
        <dbReference type="Pfam" id="PF00291"/>
    </source>
</evidence>
<dbReference type="SUPFAM" id="SSF53686">
    <property type="entry name" value="Tryptophan synthase beta subunit-like PLP-dependent enzymes"/>
    <property type="match status" value="1"/>
</dbReference>
<evidence type="ECO:0000256" key="2">
    <source>
        <dbReference type="ARBA" id="ARBA00022898"/>
    </source>
</evidence>
<dbReference type="Pfam" id="PF00291">
    <property type="entry name" value="PALP"/>
    <property type="match status" value="1"/>
</dbReference>
<comment type="caution">
    <text evidence="4">The sequence shown here is derived from an EMBL/GenBank/DDBJ whole genome shotgun (WGS) entry which is preliminary data.</text>
</comment>
<keyword evidence="2" id="KW-0663">Pyridoxal phosphate</keyword>
<protein>
    <submittedName>
        <fullName evidence="4">Diaminopropionate ammonia-lyase</fullName>
        <ecNumber evidence="4">4.3.1.15</ecNumber>
    </submittedName>
</protein>
<accession>A0ABV3VFT1</accession>
<evidence type="ECO:0000256" key="1">
    <source>
        <dbReference type="ARBA" id="ARBA00001933"/>
    </source>
</evidence>
<dbReference type="EMBL" id="JBDLOU010000020">
    <property type="protein sequence ID" value="MEX3738957.1"/>
    <property type="molecule type" value="Genomic_DNA"/>
</dbReference>
<dbReference type="PANTHER" id="PTHR42937">
    <property type="match status" value="1"/>
</dbReference>